<sequence>MERWQFQDAVDRFGPDFARWPVAERLAGEALVSTDPAAAAILAEACRLRDLIGSTPKVAAPRGLAARIVATALAQDLPEVSSPPTSVSEPTGAALPRPAHRPLGG</sequence>
<evidence type="ECO:0000256" key="1">
    <source>
        <dbReference type="SAM" id="MobiDB-lite"/>
    </source>
</evidence>
<comment type="caution">
    <text evidence="2">The sequence shown here is derived from an EMBL/GenBank/DDBJ whole genome shotgun (WGS) entry which is preliminary data.</text>
</comment>
<dbReference type="RefSeq" id="WP_108174051.1">
    <property type="nucleotide sequence ID" value="NZ_PZZL01000001.1"/>
</dbReference>
<accession>A0A2T4ZHX7</accession>
<name>A0A2T4ZHX7_9HYPH</name>
<feature type="region of interest" description="Disordered" evidence="1">
    <location>
        <begin position="77"/>
        <end position="105"/>
    </location>
</feature>
<evidence type="ECO:0000313" key="3">
    <source>
        <dbReference type="Proteomes" id="UP000241808"/>
    </source>
</evidence>
<dbReference type="EMBL" id="PZZL01000001">
    <property type="protein sequence ID" value="PTM61590.1"/>
    <property type="molecule type" value="Genomic_DNA"/>
</dbReference>
<gene>
    <name evidence="2" type="ORF">C8P69_101260</name>
</gene>
<keyword evidence="3" id="KW-1185">Reference proteome</keyword>
<dbReference type="AlphaFoldDB" id="A0A2T4ZHX7"/>
<organism evidence="2 3">
    <name type="scientific">Phreatobacter oligotrophus</name>
    <dbReference type="NCBI Taxonomy" id="1122261"/>
    <lineage>
        <taxon>Bacteria</taxon>
        <taxon>Pseudomonadati</taxon>
        <taxon>Pseudomonadota</taxon>
        <taxon>Alphaproteobacteria</taxon>
        <taxon>Hyphomicrobiales</taxon>
        <taxon>Phreatobacteraceae</taxon>
        <taxon>Phreatobacter</taxon>
    </lineage>
</organism>
<protein>
    <submittedName>
        <fullName evidence="2">Uncharacterized protein</fullName>
    </submittedName>
</protein>
<dbReference type="Proteomes" id="UP000241808">
    <property type="component" value="Unassembled WGS sequence"/>
</dbReference>
<evidence type="ECO:0000313" key="2">
    <source>
        <dbReference type="EMBL" id="PTM61590.1"/>
    </source>
</evidence>
<proteinExistence type="predicted"/>
<reference evidence="2 3" key="1">
    <citation type="submission" date="2018-04" db="EMBL/GenBank/DDBJ databases">
        <title>Genomic Encyclopedia of Archaeal and Bacterial Type Strains, Phase II (KMG-II): from individual species to whole genera.</title>
        <authorList>
            <person name="Goeker M."/>
        </authorList>
    </citation>
    <scope>NUCLEOTIDE SEQUENCE [LARGE SCALE GENOMIC DNA]</scope>
    <source>
        <strain evidence="2 3">DSM 25521</strain>
    </source>
</reference>
<feature type="compositionally biased region" description="Low complexity" evidence="1">
    <location>
        <begin position="78"/>
        <end position="91"/>
    </location>
</feature>
<dbReference type="OrthoDB" id="7360750at2"/>